<dbReference type="AlphaFoldDB" id="A0A847UKD0"/>
<accession>A0A847UKD0</accession>
<dbReference type="CDD" id="cd22231">
    <property type="entry name" value="RHH_NikR_HicB-like"/>
    <property type="match status" value="1"/>
</dbReference>
<organism evidence="1 2">
    <name type="scientific">Haloarcula argentinensis</name>
    <dbReference type="NCBI Taxonomy" id="43776"/>
    <lineage>
        <taxon>Archaea</taxon>
        <taxon>Methanobacteriati</taxon>
        <taxon>Methanobacteriota</taxon>
        <taxon>Stenosarchaea group</taxon>
        <taxon>Halobacteria</taxon>
        <taxon>Halobacteriales</taxon>
        <taxon>Haloarculaceae</taxon>
        <taxon>Haloarcula</taxon>
    </lineage>
</organism>
<dbReference type="SUPFAM" id="SSF47598">
    <property type="entry name" value="Ribbon-helix-helix"/>
    <property type="match status" value="1"/>
</dbReference>
<reference evidence="1" key="1">
    <citation type="submission" date="2019-12" db="EMBL/GenBank/DDBJ databases">
        <title>Whole genome sequencing of Haloarcula argentinensis strain pws5.</title>
        <authorList>
            <person name="Verma D.K."/>
            <person name="Gopal K."/>
            <person name="Prasad E.S."/>
        </authorList>
    </citation>
    <scope>NUCLEOTIDE SEQUENCE</scope>
    <source>
        <strain evidence="1">Pws5</strain>
    </source>
</reference>
<protein>
    <submittedName>
        <fullName evidence="1">Ribbon-helix-helix protein, CopG family</fullName>
    </submittedName>
</protein>
<evidence type="ECO:0000313" key="2">
    <source>
        <dbReference type="Proteomes" id="UP000641625"/>
    </source>
</evidence>
<comment type="caution">
    <text evidence="1">The sequence shown here is derived from an EMBL/GenBank/DDBJ whole genome shotgun (WGS) entry which is preliminary data.</text>
</comment>
<dbReference type="InterPro" id="IPR010985">
    <property type="entry name" value="Ribbon_hlx_hlx"/>
</dbReference>
<dbReference type="Gene3D" id="1.10.1220.10">
    <property type="entry name" value="Met repressor-like"/>
    <property type="match status" value="1"/>
</dbReference>
<evidence type="ECO:0000313" key="1">
    <source>
        <dbReference type="EMBL" id="NLV14385.1"/>
    </source>
</evidence>
<sequence length="59" mass="6687">MSSHGDRLDKADDTMDRVTVRMDDWQIAAIDQLVENGAYANVSEFVRHAVDEQLEADHV</sequence>
<dbReference type="GO" id="GO:0006355">
    <property type="term" value="P:regulation of DNA-templated transcription"/>
    <property type="evidence" value="ECO:0007669"/>
    <property type="project" value="InterPro"/>
</dbReference>
<dbReference type="InterPro" id="IPR013321">
    <property type="entry name" value="Arc_rbn_hlx_hlx"/>
</dbReference>
<dbReference type="EMBL" id="WOWA01000007">
    <property type="protein sequence ID" value="NLV14385.1"/>
    <property type="molecule type" value="Genomic_DNA"/>
</dbReference>
<dbReference type="InterPro" id="IPR041088">
    <property type="entry name" value="RHH_8"/>
</dbReference>
<name>A0A847UKD0_HALAR</name>
<dbReference type="Proteomes" id="UP000641625">
    <property type="component" value="Unassembled WGS sequence"/>
</dbReference>
<dbReference type="RefSeq" id="WP_170097809.1">
    <property type="nucleotide sequence ID" value="NZ_WOWA01000007.1"/>
</dbReference>
<gene>
    <name evidence="1" type="ORF">GOC77_14045</name>
</gene>
<dbReference type="Pfam" id="PF17723">
    <property type="entry name" value="RHH_8"/>
    <property type="match status" value="1"/>
</dbReference>
<proteinExistence type="predicted"/>